<keyword evidence="2" id="KW-0479">Metal-binding</keyword>
<dbReference type="Gene3D" id="1.20.120.920">
    <property type="entry name" value="CRISPR-associated endonuclease Cas1, C-terminal domain"/>
    <property type="match status" value="1"/>
</dbReference>
<dbReference type="Pfam" id="PF01867">
    <property type="entry name" value="Cas_Cas1"/>
    <property type="match status" value="1"/>
</dbReference>
<dbReference type="EMBL" id="LZFO01000005">
    <property type="protein sequence ID" value="OFI07051.1"/>
    <property type="molecule type" value="Genomic_DNA"/>
</dbReference>
<dbReference type="EC" id="3.1.-.-" evidence="10"/>
<evidence type="ECO:0000256" key="9">
    <source>
        <dbReference type="ARBA" id="ARBA00038592"/>
    </source>
</evidence>
<dbReference type="GO" id="GO:0016787">
    <property type="term" value="F:hydrolase activity"/>
    <property type="evidence" value="ECO:0007669"/>
    <property type="project" value="UniProtKB-KW"/>
</dbReference>
<dbReference type="PANTHER" id="PTHR34353:SF2">
    <property type="entry name" value="CRISPR-ASSOCIATED ENDONUCLEASE CAS1 1"/>
    <property type="match status" value="1"/>
</dbReference>
<comment type="subunit">
    <text evidence="9">Homodimer, forms a heterotetramer with a Cas2 homodimer.</text>
</comment>
<keyword evidence="11" id="KW-1185">Reference proteome</keyword>
<dbReference type="GO" id="GO:0046872">
    <property type="term" value="F:metal ion binding"/>
    <property type="evidence" value="ECO:0007669"/>
    <property type="project" value="UniProtKB-KW"/>
</dbReference>
<dbReference type="GO" id="GO:0003677">
    <property type="term" value="F:DNA binding"/>
    <property type="evidence" value="ECO:0007669"/>
    <property type="project" value="UniProtKB-KW"/>
</dbReference>
<evidence type="ECO:0000256" key="1">
    <source>
        <dbReference type="ARBA" id="ARBA00022722"/>
    </source>
</evidence>
<keyword evidence="5" id="KW-0460">Magnesium</keyword>
<evidence type="ECO:0000256" key="6">
    <source>
        <dbReference type="ARBA" id="ARBA00023118"/>
    </source>
</evidence>
<proteinExistence type="predicted"/>
<dbReference type="AlphaFoldDB" id="A0A1E8F1L4"/>
<keyword evidence="4 10" id="KW-0378">Hydrolase</keyword>
<dbReference type="PATRIC" id="fig|1121290.3.peg.462"/>
<evidence type="ECO:0000256" key="7">
    <source>
        <dbReference type="ARBA" id="ARBA00023125"/>
    </source>
</evidence>
<accession>A0A1E8F1L4</accession>
<dbReference type="NCBIfam" id="TIGR00287">
    <property type="entry name" value="cas1"/>
    <property type="match status" value="1"/>
</dbReference>
<dbReference type="STRING" id="1121290.CLAOCE_04560"/>
<name>A0A1E8F1L4_9CLOT</name>
<keyword evidence="3 10" id="KW-0255">Endonuclease</keyword>
<reference evidence="10 11" key="1">
    <citation type="submission" date="2016-06" db="EMBL/GenBank/DDBJ databases">
        <title>Genome sequence of Clostridium acetireducens DSM 10703.</title>
        <authorList>
            <person name="Poehlein A."/>
            <person name="Fluechter S."/>
            <person name="Duerre P."/>
            <person name="Daniel R."/>
        </authorList>
    </citation>
    <scope>NUCLEOTIDE SEQUENCE [LARGE SCALE GENOMIC DNA]</scope>
    <source>
        <strain evidence="10 11">DSM 10703</strain>
    </source>
</reference>
<keyword evidence="7" id="KW-0238">DNA-binding</keyword>
<evidence type="ECO:0000256" key="5">
    <source>
        <dbReference type="ARBA" id="ARBA00022842"/>
    </source>
</evidence>
<evidence type="ECO:0000256" key="2">
    <source>
        <dbReference type="ARBA" id="ARBA00022723"/>
    </source>
</evidence>
<keyword evidence="8" id="KW-0464">Manganese</keyword>
<gene>
    <name evidence="10" type="primary">cas1_2</name>
    <name evidence="10" type="ORF">CLOACE_04560</name>
</gene>
<organism evidence="10 11">
    <name type="scientific">Clostridium acetireducens DSM 10703</name>
    <dbReference type="NCBI Taxonomy" id="1121290"/>
    <lineage>
        <taxon>Bacteria</taxon>
        <taxon>Bacillati</taxon>
        <taxon>Bacillota</taxon>
        <taxon>Clostridia</taxon>
        <taxon>Eubacteriales</taxon>
        <taxon>Clostridiaceae</taxon>
        <taxon>Clostridium</taxon>
    </lineage>
</organism>
<dbReference type="OrthoDB" id="9803119at2"/>
<dbReference type="CDD" id="cd09634">
    <property type="entry name" value="Cas1_I-II-III"/>
    <property type="match status" value="1"/>
</dbReference>
<evidence type="ECO:0000256" key="4">
    <source>
        <dbReference type="ARBA" id="ARBA00022801"/>
    </source>
</evidence>
<dbReference type="InterPro" id="IPR042206">
    <property type="entry name" value="CRISPR-assoc_Cas1_C"/>
</dbReference>
<evidence type="ECO:0000256" key="8">
    <source>
        <dbReference type="ARBA" id="ARBA00023211"/>
    </source>
</evidence>
<dbReference type="InterPro" id="IPR050646">
    <property type="entry name" value="Cas1"/>
</dbReference>
<evidence type="ECO:0000313" key="10">
    <source>
        <dbReference type="EMBL" id="OFI07051.1"/>
    </source>
</evidence>
<dbReference type="GO" id="GO:0004519">
    <property type="term" value="F:endonuclease activity"/>
    <property type="evidence" value="ECO:0007669"/>
    <property type="project" value="UniProtKB-KW"/>
</dbReference>
<dbReference type="InterPro" id="IPR002729">
    <property type="entry name" value="CRISPR-assoc_Cas1"/>
</dbReference>
<dbReference type="Proteomes" id="UP000175744">
    <property type="component" value="Unassembled WGS sequence"/>
</dbReference>
<sequence length="223" mass="26439">MLKKYNIKNDKIDYFINKVNYAKEINEIMGIEGAAARIYFQSLTNLIPEPYEFKGRNKNPPKDEVNALLSLTYSILNSIILSEIEKVGLDSFIGFLHGIKYGRESLSLDLLELYRSNFCDDFVLKLLRRKEIRITDFTKNKDGIRLKQNAFRKYIKKFNKNYEKIEEYVVFSDNVYSFLKGKHAKQAVDKINDNIEKYKYFIKCDIKSFFPSINKEIRKLYNR</sequence>
<keyword evidence="6" id="KW-0051">Antiviral defense</keyword>
<comment type="caution">
    <text evidence="10">The sequence shown here is derived from an EMBL/GenBank/DDBJ whole genome shotgun (WGS) entry which is preliminary data.</text>
</comment>
<keyword evidence="1" id="KW-0540">Nuclease</keyword>
<dbReference type="PANTHER" id="PTHR34353">
    <property type="entry name" value="CRISPR-ASSOCIATED ENDONUCLEASE CAS1 1"/>
    <property type="match status" value="1"/>
</dbReference>
<evidence type="ECO:0000313" key="11">
    <source>
        <dbReference type="Proteomes" id="UP000175744"/>
    </source>
</evidence>
<dbReference type="GO" id="GO:0051607">
    <property type="term" value="P:defense response to virus"/>
    <property type="evidence" value="ECO:0007669"/>
    <property type="project" value="UniProtKB-KW"/>
</dbReference>
<protein>
    <submittedName>
        <fullName evidence="10">CRISPR-associated endonuclease Cas1</fullName>
        <ecNumber evidence="10">3.1.-.-</ecNumber>
    </submittedName>
</protein>
<dbReference type="GO" id="GO:0043571">
    <property type="term" value="P:maintenance of CRISPR repeat elements"/>
    <property type="evidence" value="ECO:0007669"/>
    <property type="project" value="InterPro"/>
</dbReference>
<evidence type="ECO:0000256" key="3">
    <source>
        <dbReference type="ARBA" id="ARBA00022759"/>
    </source>
</evidence>